<evidence type="ECO:0000313" key="3">
    <source>
        <dbReference type="Proteomes" id="UP000639772"/>
    </source>
</evidence>
<name>A0A835VEF3_VANPL</name>
<proteinExistence type="predicted"/>
<evidence type="ECO:0000256" key="1">
    <source>
        <dbReference type="SAM" id="MobiDB-lite"/>
    </source>
</evidence>
<feature type="region of interest" description="Disordered" evidence="1">
    <location>
        <begin position="143"/>
        <end position="163"/>
    </location>
</feature>
<feature type="compositionally biased region" description="Basic and acidic residues" evidence="1">
    <location>
        <begin position="179"/>
        <end position="198"/>
    </location>
</feature>
<accession>A0A835VEF3</accession>
<gene>
    <name evidence="2" type="ORF">HPP92_004385</name>
</gene>
<dbReference type="EMBL" id="JADCNM010000002">
    <property type="protein sequence ID" value="KAG0493391.1"/>
    <property type="molecule type" value="Genomic_DNA"/>
</dbReference>
<feature type="compositionally biased region" description="Low complexity" evidence="1">
    <location>
        <begin position="37"/>
        <end position="66"/>
    </location>
</feature>
<dbReference type="PANTHER" id="PTHR33472">
    <property type="entry name" value="OS01G0106600 PROTEIN"/>
    <property type="match status" value="1"/>
</dbReference>
<feature type="region of interest" description="Disordered" evidence="1">
    <location>
        <begin position="175"/>
        <end position="225"/>
    </location>
</feature>
<feature type="compositionally biased region" description="Basic and acidic residues" evidence="1">
    <location>
        <begin position="458"/>
        <end position="475"/>
    </location>
</feature>
<feature type="compositionally biased region" description="Basic residues" evidence="1">
    <location>
        <begin position="1"/>
        <end position="11"/>
    </location>
</feature>
<feature type="region of interest" description="Disordered" evidence="1">
    <location>
        <begin position="1"/>
        <end position="127"/>
    </location>
</feature>
<organism evidence="2 3">
    <name type="scientific">Vanilla planifolia</name>
    <name type="common">Vanilla</name>
    <dbReference type="NCBI Taxonomy" id="51239"/>
    <lineage>
        <taxon>Eukaryota</taxon>
        <taxon>Viridiplantae</taxon>
        <taxon>Streptophyta</taxon>
        <taxon>Embryophyta</taxon>
        <taxon>Tracheophyta</taxon>
        <taxon>Spermatophyta</taxon>
        <taxon>Magnoliopsida</taxon>
        <taxon>Liliopsida</taxon>
        <taxon>Asparagales</taxon>
        <taxon>Orchidaceae</taxon>
        <taxon>Vanilloideae</taxon>
        <taxon>Vanilleae</taxon>
        <taxon>Vanilla</taxon>
    </lineage>
</organism>
<evidence type="ECO:0000313" key="2">
    <source>
        <dbReference type="EMBL" id="KAG0493391.1"/>
    </source>
</evidence>
<dbReference type="Proteomes" id="UP000639772">
    <property type="component" value="Unassembled WGS sequence"/>
</dbReference>
<feature type="compositionally biased region" description="Basic and acidic residues" evidence="1">
    <location>
        <begin position="73"/>
        <end position="95"/>
    </location>
</feature>
<dbReference type="OrthoDB" id="1709592at2759"/>
<sequence length="475" mass="52644">MAERSARRHPAFRFLIPQWRGTARASQRPPSRRKIEPPSSSQTTPQSSQTQQELANAAPAAQQTKASLTGVEKNGEASQRRDTSQEEHPSEEFQIKKTSQADEDEQHEPFQTIMVEASQETKREAGIKQVTSSELEYISEDKAEVADQNVQPSKPPKVQLFGNGELEQSIYPIQTTAEKAAEELQPEEGRTKREKALEEDTSNNQLTEEPKKERKPKLSISVSDSQPKKVEFISGGKVEEQVNGTHKESTRSSCTGRESKITISSMTRPCSPNKGRPNMQKDLKDGLSNLLQKLSVGKQNKLGNEQGVSIITLAGENKGASMFIGYEGVSGEQRSNIHRGQNQEKGIKNYVLEYAHPVAASINSNVQGINNSVLNEITYREENPGIHMTITTKPTVPNKKGLMDSAKAQKAAPIAAAAEKATYEPNIRRRCLRGLFLESSEDDVKDPQKPRRHGCRFSCDDKKKGKVEDDANAKN</sequence>
<protein>
    <submittedName>
        <fullName evidence="2">Uncharacterized protein</fullName>
    </submittedName>
</protein>
<comment type="caution">
    <text evidence="2">The sequence shown here is derived from an EMBL/GenBank/DDBJ whole genome shotgun (WGS) entry which is preliminary data.</text>
</comment>
<dbReference type="PANTHER" id="PTHR33472:SF28">
    <property type="entry name" value="BROMO AND FHA DOMAIN-CONTAINING PROTEIN DDB_G0267958"/>
    <property type="match status" value="1"/>
</dbReference>
<dbReference type="AlphaFoldDB" id="A0A835VEF3"/>
<reference evidence="2 3" key="1">
    <citation type="journal article" date="2020" name="Nat. Food">
        <title>A phased Vanilla planifolia genome enables genetic improvement of flavour and production.</title>
        <authorList>
            <person name="Hasing T."/>
            <person name="Tang H."/>
            <person name="Brym M."/>
            <person name="Khazi F."/>
            <person name="Huang T."/>
            <person name="Chambers A.H."/>
        </authorList>
    </citation>
    <scope>NUCLEOTIDE SEQUENCE [LARGE SCALE GENOMIC DNA]</scope>
    <source>
        <tissue evidence="2">Leaf</tissue>
    </source>
</reference>
<feature type="region of interest" description="Disordered" evidence="1">
    <location>
        <begin position="438"/>
        <end position="475"/>
    </location>
</feature>